<protein>
    <submittedName>
        <fullName evidence="1">Uncharacterized protein</fullName>
    </submittedName>
</protein>
<evidence type="ECO:0000313" key="1">
    <source>
        <dbReference type="EMBL" id="LAB21616.1"/>
    </source>
</evidence>
<reference evidence="1" key="2">
    <citation type="submission" date="2017-11" db="EMBL/GenBank/DDBJ databases">
        <title>Coralsnake Venomics: Analyses of Venom Gland Transcriptomes and Proteomes of Six Brazilian Taxa.</title>
        <authorList>
            <person name="Aird S.D."/>
            <person name="Jorge da Silva N."/>
            <person name="Qiu L."/>
            <person name="Villar-Briones A."/>
            <person name="Aparecida-Saddi V."/>
            <person name="Campos-Telles M.P."/>
            <person name="Grau M."/>
            <person name="Mikheyev A.S."/>
        </authorList>
    </citation>
    <scope>NUCLEOTIDE SEQUENCE</scope>
    <source>
        <tissue evidence="1">Venom_gland</tissue>
    </source>
</reference>
<proteinExistence type="predicted"/>
<dbReference type="EMBL" id="IACM01031312">
    <property type="protein sequence ID" value="LAB21616.1"/>
    <property type="molecule type" value="Transcribed_RNA"/>
</dbReference>
<sequence length="110" mass="12012">MIARSWEKTSLAEDLVSAEAREAFIRIARFKPRESTSGLSLGIEKQLGTVLSDDALLLFLVAPLEINQPSQTAFQAAPSQGCGHAVALQGTSSTTVMRRWWPREVSRGVI</sequence>
<dbReference type="AlphaFoldDB" id="A0A2D4LL57"/>
<reference evidence="1" key="1">
    <citation type="submission" date="2017-07" db="EMBL/GenBank/DDBJ databases">
        <authorList>
            <person name="Mikheyev A."/>
            <person name="Grau M."/>
        </authorList>
    </citation>
    <scope>NUCLEOTIDE SEQUENCE</scope>
    <source>
        <tissue evidence="1">Venom_gland</tissue>
    </source>
</reference>
<accession>A0A2D4LL57</accession>
<name>A0A2D4LL57_9SAUR</name>
<organism evidence="1">
    <name type="scientific">Micrurus spixii</name>
    <name type="common">Amazon coral snake</name>
    <dbReference type="NCBI Taxonomy" id="129469"/>
    <lineage>
        <taxon>Eukaryota</taxon>
        <taxon>Metazoa</taxon>
        <taxon>Chordata</taxon>
        <taxon>Craniata</taxon>
        <taxon>Vertebrata</taxon>
        <taxon>Euteleostomi</taxon>
        <taxon>Lepidosauria</taxon>
        <taxon>Squamata</taxon>
        <taxon>Bifurcata</taxon>
        <taxon>Unidentata</taxon>
        <taxon>Episquamata</taxon>
        <taxon>Toxicofera</taxon>
        <taxon>Serpentes</taxon>
        <taxon>Colubroidea</taxon>
        <taxon>Elapidae</taxon>
        <taxon>Elapinae</taxon>
        <taxon>Micrurus</taxon>
    </lineage>
</organism>